<evidence type="ECO:0000256" key="1">
    <source>
        <dbReference type="ARBA" id="ARBA00022898"/>
    </source>
</evidence>
<sequence>MTMAVPYFDYPTRYAGWTEDVLDAVREVGESDEFILKSRVAALETAVTQRTGAAEAIAVASGTGALTLILTAMDIGPGDDVVTPAFSFISSASTVALRGARPVFADVDYDTAMLTVATVEAVRTTASRAVVPAYLFASSPDMPALRALADRHSMRLIEDSAVALGGQVAGRPAGRHGDAGVYSFFPGKPLGGIGDAGMIVTDDPELATTCRMLRNHGQDLKVRFLHHLVGFNSRMDEVTALFLLRRLPHLDQFLAERRRLARHYGELLREAAPVVLTPPGDLTGQAVYTYVVRAPQRDDLRSYLAGRGIETKVYYPRPLHLQPAFRHLGHGPGDFPVAERLSRECLALPLHPELPAGTVERVVEEIAGFYRQGA</sequence>
<evidence type="ECO:0000313" key="4">
    <source>
        <dbReference type="EMBL" id="GIJ11813.1"/>
    </source>
</evidence>
<comment type="caution">
    <text evidence="4">The sequence shown here is derived from an EMBL/GenBank/DDBJ whole genome shotgun (WGS) entry which is preliminary data.</text>
</comment>
<proteinExistence type="inferred from homology"/>
<keyword evidence="4" id="KW-0032">Aminotransferase</keyword>
<dbReference type="InterPro" id="IPR015422">
    <property type="entry name" value="PyrdxlP-dep_Trfase_small"/>
</dbReference>
<dbReference type="SUPFAM" id="SSF53383">
    <property type="entry name" value="PLP-dependent transferases"/>
    <property type="match status" value="1"/>
</dbReference>
<protein>
    <submittedName>
        <fullName evidence="4">Aminotransferase DegT/DnrJ/EryC1/StrS family protein</fullName>
    </submittedName>
</protein>
<dbReference type="Gene3D" id="3.90.1150.10">
    <property type="entry name" value="Aspartate Aminotransferase, domain 1"/>
    <property type="match status" value="1"/>
</dbReference>
<dbReference type="CDD" id="cd00616">
    <property type="entry name" value="AHBA_syn"/>
    <property type="match status" value="1"/>
</dbReference>
<keyword evidence="1 3" id="KW-0663">Pyridoxal phosphate</keyword>
<dbReference type="PIRSF" id="PIRSF000390">
    <property type="entry name" value="PLP_StrS"/>
    <property type="match status" value="1"/>
</dbReference>
<evidence type="ECO:0000256" key="3">
    <source>
        <dbReference type="RuleBase" id="RU004508"/>
    </source>
</evidence>
<dbReference type="GO" id="GO:0008483">
    <property type="term" value="F:transaminase activity"/>
    <property type="evidence" value="ECO:0007669"/>
    <property type="project" value="UniProtKB-KW"/>
</dbReference>
<dbReference type="Gene3D" id="3.40.640.10">
    <property type="entry name" value="Type I PLP-dependent aspartate aminotransferase-like (Major domain)"/>
    <property type="match status" value="1"/>
</dbReference>
<dbReference type="Proteomes" id="UP000647017">
    <property type="component" value="Unassembled WGS sequence"/>
</dbReference>
<reference evidence="4 5" key="1">
    <citation type="submission" date="2021-01" db="EMBL/GenBank/DDBJ databases">
        <title>Whole genome shotgun sequence of Verrucosispora andamanensis NBRC 109075.</title>
        <authorList>
            <person name="Komaki H."/>
            <person name="Tamura T."/>
        </authorList>
    </citation>
    <scope>NUCLEOTIDE SEQUENCE [LARGE SCALE GENOMIC DNA]</scope>
    <source>
        <strain evidence="4 5">NBRC 109075</strain>
    </source>
</reference>
<dbReference type="EMBL" id="BOOZ01000038">
    <property type="protein sequence ID" value="GIJ11813.1"/>
    <property type="molecule type" value="Genomic_DNA"/>
</dbReference>
<name>A0ABQ4I1R5_9ACTN</name>
<dbReference type="PANTHER" id="PTHR30244:SF36">
    <property type="entry name" value="3-OXO-GLUCOSE-6-PHOSPHATE:GLUTAMATE AMINOTRANSFERASE"/>
    <property type="match status" value="1"/>
</dbReference>
<gene>
    <name evidence="4" type="ORF">Van01_50270</name>
</gene>
<dbReference type="InterPro" id="IPR015421">
    <property type="entry name" value="PyrdxlP-dep_Trfase_major"/>
</dbReference>
<dbReference type="InterPro" id="IPR000653">
    <property type="entry name" value="DegT/StrS_aminotransferase"/>
</dbReference>
<accession>A0ABQ4I1R5</accession>
<comment type="similarity">
    <text evidence="2 3">Belongs to the DegT/DnrJ/EryC1 family.</text>
</comment>
<organism evidence="4 5">
    <name type="scientific">Micromonospora andamanensis</name>
    <dbReference type="NCBI Taxonomy" id="1287068"/>
    <lineage>
        <taxon>Bacteria</taxon>
        <taxon>Bacillati</taxon>
        <taxon>Actinomycetota</taxon>
        <taxon>Actinomycetes</taxon>
        <taxon>Micromonosporales</taxon>
        <taxon>Micromonosporaceae</taxon>
        <taxon>Micromonospora</taxon>
    </lineage>
</organism>
<dbReference type="InterPro" id="IPR015424">
    <property type="entry name" value="PyrdxlP-dep_Trfase"/>
</dbReference>
<dbReference type="PANTHER" id="PTHR30244">
    <property type="entry name" value="TRANSAMINASE"/>
    <property type="match status" value="1"/>
</dbReference>
<evidence type="ECO:0000256" key="2">
    <source>
        <dbReference type="ARBA" id="ARBA00037999"/>
    </source>
</evidence>
<dbReference type="Pfam" id="PF01041">
    <property type="entry name" value="DegT_DnrJ_EryC1"/>
    <property type="match status" value="1"/>
</dbReference>
<evidence type="ECO:0000313" key="5">
    <source>
        <dbReference type="Proteomes" id="UP000647017"/>
    </source>
</evidence>
<keyword evidence="5" id="KW-1185">Reference proteome</keyword>
<keyword evidence="4" id="KW-0808">Transferase</keyword>